<evidence type="ECO:0000313" key="1">
    <source>
        <dbReference type="EMBL" id="VEL14754.1"/>
    </source>
</evidence>
<evidence type="ECO:0000313" key="2">
    <source>
        <dbReference type="Proteomes" id="UP000784294"/>
    </source>
</evidence>
<dbReference type="EMBL" id="CAAALY010022233">
    <property type="protein sequence ID" value="VEL14754.1"/>
    <property type="molecule type" value="Genomic_DNA"/>
</dbReference>
<sequence length="95" mass="10642">MRDQAHAAALEASAAKLDSSIARAVEEARQTEAAKWKTMFEELQSKEDERQVQVSGGRQKGILIQSGLQFLPRPGLINNPSGTRTTMMQRMIWTR</sequence>
<keyword evidence="2" id="KW-1185">Reference proteome</keyword>
<reference evidence="1" key="1">
    <citation type="submission" date="2018-11" db="EMBL/GenBank/DDBJ databases">
        <authorList>
            <consortium name="Pathogen Informatics"/>
        </authorList>
    </citation>
    <scope>NUCLEOTIDE SEQUENCE</scope>
</reference>
<protein>
    <submittedName>
        <fullName evidence="1">Uncharacterized protein</fullName>
    </submittedName>
</protein>
<gene>
    <name evidence="1" type="ORF">PXEA_LOCUS8194</name>
</gene>
<accession>A0A448WLE9</accession>
<comment type="caution">
    <text evidence="1">The sequence shown here is derived from an EMBL/GenBank/DDBJ whole genome shotgun (WGS) entry which is preliminary data.</text>
</comment>
<name>A0A448WLE9_9PLAT</name>
<dbReference type="Proteomes" id="UP000784294">
    <property type="component" value="Unassembled WGS sequence"/>
</dbReference>
<dbReference type="AlphaFoldDB" id="A0A448WLE9"/>
<proteinExistence type="predicted"/>
<organism evidence="1 2">
    <name type="scientific">Protopolystoma xenopodis</name>
    <dbReference type="NCBI Taxonomy" id="117903"/>
    <lineage>
        <taxon>Eukaryota</taxon>
        <taxon>Metazoa</taxon>
        <taxon>Spiralia</taxon>
        <taxon>Lophotrochozoa</taxon>
        <taxon>Platyhelminthes</taxon>
        <taxon>Monogenea</taxon>
        <taxon>Polyopisthocotylea</taxon>
        <taxon>Polystomatidea</taxon>
        <taxon>Polystomatidae</taxon>
        <taxon>Protopolystoma</taxon>
    </lineage>
</organism>